<evidence type="ECO:0000256" key="2">
    <source>
        <dbReference type="ARBA" id="ARBA00023037"/>
    </source>
</evidence>
<protein>
    <submittedName>
        <fullName evidence="7">ITA7 protein</fullName>
    </submittedName>
</protein>
<feature type="non-terminal residue" evidence="7">
    <location>
        <position position="101"/>
    </location>
</feature>
<dbReference type="GO" id="GO:0016020">
    <property type="term" value="C:membrane"/>
    <property type="evidence" value="ECO:0007669"/>
    <property type="project" value="UniProtKB-SubCell"/>
</dbReference>
<keyword evidence="2" id="KW-0401">Integrin</keyword>
<sequence>ASLPAALEYVLDVDTERRRRGQAPRAAFPRRQPADPEHQLSGTVELPRPGARGCTQGTFQLQDGIRDKLRPIAVTLAYGIRHARAQRRAAANPLPPLPPVL</sequence>
<dbReference type="AlphaFoldDB" id="A0A7K4KN38"/>
<keyword evidence="8" id="KW-1185">Reference proteome</keyword>
<dbReference type="SUPFAM" id="SSF69179">
    <property type="entry name" value="Integrin domains"/>
    <property type="match status" value="1"/>
</dbReference>
<comment type="subcellular location">
    <subcellularLocation>
        <location evidence="1">Membrane</location>
        <topology evidence="1">Single-pass type I membrane protein</topology>
    </subcellularLocation>
</comment>
<dbReference type="Gene3D" id="2.60.40.1460">
    <property type="entry name" value="Integrin domains. Chain A, domain 2"/>
    <property type="match status" value="1"/>
</dbReference>
<dbReference type="InterPro" id="IPR032695">
    <property type="entry name" value="Integrin_dom_sf"/>
</dbReference>
<feature type="non-terminal residue" evidence="7">
    <location>
        <position position="1"/>
    </location>
</feature>
<evidence type="ECO:0000259" key="6">
    <source>
        <dbReference type="Pfam" id="PF08441"/>
    </source>
</evidence>
<evidence type="ECO:0000313" key="8">
    <source>
        <dbReference type="Proteomes" id="UP000545332"/>
    </source>
</evidence>
<reference evidence="7 8" key="1">
    <citation type="submission" date="2019-09" db="EMBL/GenBank/DDBJ databases">
        <title>Bird 10,000 Genomes (B10K) Project - Family phase.</title>
        <authorList>
            <person name="Zhang G."/>
        </authorList>
    </citation>
    <scope>NUCLEOTIDE SEQUENCE [LARGE SCALE GENOMIC DNA]</scope>
    <source>
        <strain evidence="7">B10K-MSB-42743</strain>
        <tissue evidence="7">Heart</tissue>
    </source>
</reference>
<keyword evidence="4" id="KW-0325">Glycoprotein</keyword>
<organism evidence="7 8">
    <name type="scientific">Crypturellus soui</name>
    <dbReference type="NCBI Taxonomy" id="458187"/>
    <lineage>
        <taxon>Eukaryota</taxon>
        <taxon>Metazoa</taxon>
        <taxon>Chordata</taxon>
        <taxon>Craniata</taxon>
        <taxon>Vertebrata</taxon>
        <taxon>Euteleostomi</taxon>
        <taxon>Archelosauria</taxon>
        <taxon>Archosauria</taxon>
        <taxon>Dinosauria</taxon>
        <taxon>Saurischia</taxon>
        <taxon>Theropoda</taxon>
        <taxon>Coelurosauria</taxon>
        <taxon>Aves</taxon>
        <taxon>Palaeognathae</taxon>
        <taxon>Tinamiformes</taxon>
        <taxon>Tinamidae</taxon>
        <taxon>Crypturellus</taxon>
    </lineage>
</organism>
<dbReference type="GO" id="GO:0007229">
    <property type="term" value="P:integrin-mediated signaling pathway"/>
    <property type="evidence" value="ECO:0007669"/>
    <property type="project" value="UniProtKB-KW"/>
</dbReference>
<dbReference type="Pfam" id="PF08441">
    <property type="entry name" value="Integrin_A_Ig_1"/>
    <property type="match status" value="1"/>
</dbReference>
<feature type="region of interest" description="Disordered" evidence="5">
    <location>
        <begin position="17"/>
        <end position="52"/>
    </location>
</feature>
<dbReference type="Proteomes" id="UP000545332">
    <property type="component" value="Unassembled WGS sequence"/>
</dbReference>
<dbReference type="InterPro" id="IPR013649">
    <property type="entry name" value="Integrin_alpha_Ig-like_1"/>
</dbReference>
<evidence type="ECO:0000256" key="4">
    <source>
        <dbReference type="ARBA" id="ARBA00023180"/>
    </source>
</evidence>
<gene>
    <name evidence="7" type="primary">Itga7_2</name>
    <name evidence="7" type="ORF">CRYSOU_R15728</name>
</gene>
<accession>A0A7K4KN38</accession>
<proteinExistence type="predicted"/>
<evidence type="ECO:0000256" key="3">
    <source>
        <dbReference type="ARBA" id="ARBA00023136"/>
    </source>
</evidence>
<dbReference type="OrthoDB" id="9393049at2759"/>
<comment type="caution">
    <text evidence="7">The sequence shown here is derived from an EMBL/GenBank/DDBJ whole genome shotgun (WGS) entry which is preliminary data.</text>
</comment>
<evidence type="ECO:0000256" key="5">
    <source>
        <dbReference type="SAM" id="MobiDB-lite"/>
    </source>
</evidence>
<evidence type="ECO:0000313" key="7">
    <source>
        <dbReference type="EMBL" id="NWI17837.1"/>
    </source>
</evidence>
<feature type="domain" description="Integrin alpha first immunoglubulin-like" evidence="6">
    <location>
        <begin position="6"/>
        <end position="101"/>
    </location>
</feature>
<name>A0A7K4KN38_9AVES</name>
<evidence type="ECO:0000256" key="1">
    <source>
        <dbReference type="ARBA" id="ARBA00004479"/>
    </source>
</evidence>
<dbReference type="EMBL" id="VWPX01014820">
    <property type="protein sequence ID" value="NWI17837.1"/>
    <property type="molecule type" value="Genomic_DNA"/>
</dbReference>
<keyword evidence="3" id="KW-0472">Membrane</keyword>